<organism evidence="2 3">
    <name type="scientific">Paraclostridium sordellii</name>
    <name type="common">Clostridium sordellii</name>
    <dbReference type="NCBI Taxonomy" id="1505"/>
    <lineage>
        <taxon>Bacteria</taxon>
        <taxon>Bacillati</taxon>
        <taxon>Bacillota</taxon>
        <taxon>Clostridia</taxon>
        <taxon>Peptostreptococcales</taxon>
        <taxon>Peptostreptococcaceae</taxon>
        <taxon>Paraclostridium</taxon>
    </lineage>
</organism>
<keyword evidence="1" id="KW-0472">Membrane</keyword>
<dbReference type="EMBL" id="CEKZ01000003">
    <property type="protein sequence ID" value="CEQ02529.1"/>
    <property type="molecule type" value="Genomic_DNA"/>
</dbReference>
<protein>
    <submittedName>
        <fullName evidence="2">Uncharacterized protein</fullName>
    </submittedName>
</protein>
<dbReference type="Proteomes" id="UP000049127">
    <property type="component" value="Unassembled WGS sequence"/>
</dbReference>
<keyword evidence="1" id="KW-0812">Transmembrane</keyword>
<dbReference type="AlphaFoldDB" id="A0A0C7G9Q7"/>
<evidence type="ECO:0000256" key="1">
    <source>
        <dbReference type="SAM" id="Phobius"/>
    </source>
</evidence>
<feature type="transmembrane region" description="Helical" evidence="1">
    <location>
        <begin position="112"/>
        <end position="130"/>
    </location>
</feature>
<dbReference type="OrthoDB" id="1655249at2"/>
<dbReference type="RefSeq" id="WP_055341249.1">
    <property type="nucleotide sequence ID" value="NZ_CDNI01000014.1"/>
</dbReference>
<reference evidence="2 3" key="1">
    <citation type="submission" date="2015-01" db="EMBL/GenBank/DDBJ databases">
        <authorList>
            <person name="Aslett A.Martin."/>
            <person name="De Silva Nishadi"/>
        </authorList>
    </citation>
    <scope>NUCLEOTIDE SEQUENCE [LARGE SCALE GENOMIC DNA]</scope>
    <source>
        <strain evidence="2 3">R28058</strain>
    </source>
</reference>
<evidence type="ECO:0000313" key="3">
    <source>
        <dbReference type="Proteomes" id="UP000049127"/>
    </source>
</evidence>
<feature type="transmembrane region" description="Helical" evidence="1">
    <location>
        <begin position="175"/>
        <end position="195"/>
    </location>
</feature>
<keyword evidence="1" id="KW-1133">Transmembrane helix</keyword>
<feature type="transmembrane region" description="Helical" evidence="1">
    <location>
        <begin position="151"/>
        <end position="169"/>
    </location>
</feature>
<proteinExistence type="predicted"/>
<sequence length="212" mass="24773">MGDNKLDYTEKNFKIYTDMIKYIRNLNMLEIHKRQINQKLYNMYINLSSKGIDLENYVVNPKEFCDKLCSNYVKNTSVYVVYLETIKKFSLVVSILALGCGWILERPLVSKYFVYILFGAFLISLFLTYLKMYRAKKYGISEEPIKYKISYNLTALILVVPIFLLKDYIKVNASISIIFIGIVSIIIFFISSYIVKLNKKTLDKKISCKSVE</sequence>
<evidence type="ECO:0000313" key="2">
    <source>
        <dbReference type="EMBL" id="CEQ02529.1"/>
    </source>
</evidence>
<accession>A0A0C7G9Q7</accession>
<gene>
    <name evidence="2" type="ORF">R28058_02621</name>
</gene>
<dbReference type="SUPFAM" id="SSF158560">
    <property type="entry name" value="BH3980-like"/>
    <property type="match status" value="1"/>
</dbReference>
<name>A0A0C7G9Q7_PARSO</name>
<feature type="transmembrane region" description="Helical" evidence="1">
    <location>
        <begin position="89"/>
        <end position="106"/>
    </location>
</feature>